<keyword evidence="2" id="KW-1133">Transmembrane helix</keyword>
<feature type="transmembrane region" description="Helical" evidence="2">
    <location>
        <begin position="194"/>
        <end position="218"/>
    </location>
</feature>
<evidence type="ECO:0000256" key="1">
    <source>
        <dbReference type="SAM" id="MobiDB-lite"/>
    </source>
</evidence>
<reference evidence="3 4" key="1">
    <citation type="submission" date="2018-01" db="EMBL/GenBank/DDBJ databases">
        <title>Draft genome sequence of Jiangella sp. GTF31.</title>
        <authorList>
            <person name="Sahin N."/>
            <person name="Ay H."/>
            <person name="Saygin H."/>
        </authorList>
    </citation>
    <scope>NUCLEOTIDE SEQUENCE [LARGE SCALE GENOMIC DNA]</scope>
    <source>
        <strain evidence="3 4">GTF31</strain>
    </source>
</reference>
<feature type="compositionally biased region" description="Low complexity" evidence="1">
    <location>
        <begin position="264"/>
        <end position="278"/>
    </location>
</feature>
<feature type="compositionally biased region" description="Basic and acidic residues" evidence="1">
    <location>
        <begin position="224"/>
        <end position="241"/>
    </location>
</feature>
<keyword evidence="2" id="KW-0812">Transmembrane</keyword>
<protein>
    <submittedName>
        <fullName evidence="3">Uncharacterized protein</fullName>
    </submittedName>
</protein>
<dbReference type="AlphaFoldDB" id="A0A2W2C994"/>
<proteinExistence type="predicted"/>
<evidence type="ECO:0000256" key="2">
    <source>
        <dbReference type="SAM" id="Phobius"/>
    </source>
</evidence>
<gene>
    <name evidence="3" type="ORF">C1I92_16765</name>
</gene>
<sequence length="439" mass="45917">MALTALLLGAPANALSPPADTVDELVAQLRDDPILVQPSMGMGDSAAAHDVLAEAAADVGVPVYVVLADTPADLAGTDSIAEQAAALFRAELGDGLYHVEFREGISYTRSWGGGELDEAYLAPVTFALERAESSGPGEYPQASALLEAVLTLRWAAAPLEELPDAMVDEYAAQPWAFLADSDYDRADATAGRRVAVLATSFGLLVAGVIVTLVVARAAPAGRGDVRRRLADQRSRAADRKRAASAGQQQVASAGATLSDPPSRVGPTRTGRGAPTTAVPADIAATATRQLDEARRRLASLSAERLTSPAGTTAADAVEAGDRVLATGDPLDAVGATVLAAIAVREVERTGSPKRPPYRPCFVDPLHGEARDTVRLEGSSIDAPACRDCARSPYAFLAVRRRFRGWAPYTETSTIWARTGFGALVGDLPAQVLDDRSGRR</sequence>
<comment type="caution">
    <text evidence="3">The sequence shown here is derived from an EMBL/GenBank/DDBJ whole genome shotgun (WGS) entry which is preliminary data.</text>
</comment>
<dbReference type="Proteomes" id="UP000248764">
    <property type="component" value="Unassembled WGS sequence"/>
</dbReference>
<feature type="region of interest" description="Disordered" evidence="1">
    <location>
        <begin position="224"/>
        <end position="283"/>
    </location>
</feature>
<organism evidence="3 4">
    <name type="scientific">Jiangella anatolica</name>
    <dbReference type="NCBI Taxonomy" id="2670374"/>
    <lineage>
        <taxon>Bacteria</taxon>
        <taxon>Bacillati</taxon>
        <taxon>Actinomycetota</taxon>
        <taxon>Actinomycetes</taxon>
        <taxon>Jiangellales</taxon>
        <taxon>Jiangellaceae</taxon>
        <taxon>Jiangella</taxon>
    </lineage>
</organism>
<accession>A0A2W2C994</accession>
<evidence type="ECO:0000313" key="4">
    <source>
        <dbReference type="Proteomes" id="UP000248764"/>
    </source>
</evidence>
<name>A0A2W2C994_9ACTN</name>
<keyword evidence="4" id="KW-1185">Reference proteome</keyword>
<keyword evidence="2" id="KW-0472">Membrane</keyword>
<dbReference type="EMBL" id="POTW01000039">
    <property type="protein sequence ID" value="PZF82386.1"/>
    <property type="molecule type" value="Genomic_DNA"/>
</dbReference>
<feature type="compositionally biased region" description="Low complexity" evidence="1">
    <location>
        <begin position="243"/>
        <end position="255"/>
    </location>
</feature>
<evidence type="ECO:0000313" key="3">
    <source>
        <dbReference type="EMBL" id="PZF82386.1"/>
    </source>
</evidence>